<evidence type="ECO:0000313" key="2">
    <source>
        <dbReference type="EMBL" id="KAF9876717.1"/>
    </source>
</evidence>
<dbReference type="SUPFAM" id="SSF51445">
    <property type="entry name" value="(Trans)glycosidases"/>
    <property type="match status" value="1"/>
</dbReference>
<dbReference type="EMBL" id="JAATWM020000016">
    <property type="protein sequence ID" value="KAF9876717.1"/>
    <property type="molecule type" value="Genomic_DNA"/>
</dbReference>
<reference evidence="2" key="2">
    <citation type="submission" date="2020-11" db="EMBL/GenBank/DDBJ databases">
        <title>Whole genome sequencing of Colletotrichum sp.</title>
        <authorList>
            <person name="Li H."/>
        </authorList>
    </citation>
    <scope>NUCLEOTIDE SEQUENCE</scope>
    <source>
        <strain evidence="2">CkLH20</strain>
    </source>
</reference>
<dbReference type="Gene3D" id="3.20.20.80">
    <property type="entry name" value="Glycosidases"/>
    <property type="match status" value="1"/>
</dbReference>
<dbReference type="GO" id="GO:0008422">
    <property type="term" value="F:beta-glucosidase activity"/>
    <property type="evidence" value="ECO:0007669"/>
    <property type="project" value="TreeGrafter"/>
</dbReference>
<keyword evidence="3" id="KW-1185">Reference proteome</keyword>
<evidence type="ECO:0000256" key="1">
    <source>
        <dbReference type="RuleBase" id="RU003690"/>
    </source>
</evidence>
<proteinExistence type="inferred from homology"/>
<dbReference type="GO" id="GO:0005975">
    <property type="term" value="P:carbohydrate metabolic process"/>
    <property type="evidence" value="ECO:0007669"/>
    <property type="project" value="InterPro"/>
</dbReference>
<dbReference type="PRINTS" id="PR00131">
    <property type="entry name" value="GLHYDRLASE1"/>
</dbReference>
<comment type="similarity">
    <text evidence="1">Belongs to the glycosyl hydrolase 1 family.</text>
</comment>
<dbReference type="RefSeq" id="XP_038746178.1">
    <property type="nucleotide sequence ID" value="XM_038888281.1"/>
</dbReference>
<dbReference type="PANTHER" id="PTHR10353:SF134">
    <property type="entry name" value="PUTATIVE (AFU_ORTHOLOGUE AFUA_3G12600)-RELATED"/>
    <property type="match status" value="1"/>
</dbReference>
<evidence type="ECO:0000313" key="3">
    <source>
        <dbReference type="Proteomes" id="UP000781932"/>
    </source>
</evidence>
<organism evidence="2 3">
    <name type="scientific">Colletotrichum karsti</name>
    <dbReference type="NCBI Taxonomy" id="1095194"/>
    <lineage>
        <taxon>Eukaryota</taxon>
        <taxon>Fungi</taxon>
        <taxon>Dikarya</taxon>
        <taxon>Ascomycota</taxon>
        <taxon>Pezizomycotina</taxon>
        <taxon>Sordariomycetes</taxon>
        <taxon>Hypocreomycetidae</taxon>
        <taxon>Glomerellales</taxon>
        <taxon>Glomerellaceae</taxon>
        <taxon>Colletotrichum</taxon>
        <taxon>Colletotrichum boninense species complex</taxon>
    </lineage>
</organism>
<dbReference type="InterPro" id="IPR001360">
    <property type="entry name" value="Glyco_hydro_1"/>
</dbReference>
<comment type="caution">
    <text evidence="2">The sequence shown here is derived from an EMBL/GenBank/DDBJ whole genome shotgun (WGS) entry which is preliminary data.</text>
</comment>
<dbReference type="OrthoDB" id="65569at2759"/>
<accession>A0A9P6I4D1</accession>
<dbReference type="InterPro" id="IPR017853">
    <property type="entry name" value="GH"/>
</dbReference>
<dbReference type="AlphaFoldDB" id="A0A9P6I4D1"/>
<name>A0A9P6I4D1_9PEZI</name>
<dbReference type="PANTHER" id="PTHR10353">
    <property type="entry name" value="GLYCOSYL HYDROLASE"/>
    <property type="match status" value="1"/>
</dbReference>
<reference evidence="2" key="1">
    <citation type="submission" date="2020-03" db="EMBL/GenBank/DDBJ databases">
        <authorList>
            <person name="He L."/>
        </authorList>
    </citation>
    <scope>NUCLEOTIDE SEQUENCE</scope>
    <source>
        <strain evidence="2">CkLH20</strain>
    </source>
</reference>
<dbReference type="Proteomes" id="UP000781932">
    <property type="component" value="Unassembled WGS sequence"/>
</dbReference>
<protein>
    <submittedName>
        <fullName evidence="2">Beta-glucosidase protein</fullName>
    </submittedName>
</protein>
<dbReference type="Pfam" id="PF00232">
    <property type="entry name" value="Glyco_hydro_1"/>
    <property type="match status" value="1"/>
</dbReference>
<gene>
    <name evidence="2" type="ORF">CkaCkLH20_05563</name>
</gene>
<dbReference type="GeneID" id="62161355"/>
<sequence length="349" mass="40979">MPQALLDEYGGMLHQSRYTEDFVRYARICFERFGDRVKHWITYNEPGLTARAGYAQARFAPGRSSPSEPYTVAHTQLVSHGHVCAMYKEDFQPKQGGTIMITLDGNWYEPWDENDPRDVEAAERAKDFEIGWFAEPLYGKGECDYPKSMRAQLGERLPRFTDEEKRLVKGSSEFYGMNSYTTFFARHLNSPPEETDYRGNVQFLDQNKMGKPRGPETDTHWLRVCPWGWAKLLRWIWARYRVPIFITENGTTIKGEHDQVVSVGDDQTLEDHARIEFFRSYIEEIVLAIQEGVVIKSYFAWSFMDNWEWAVGFTSRFGVTWVDFESRERRRHTKLSAYFLKAYFDHLIK</sequence>